<keyword evidence="2" id="KW-0238">DNA-binding</keyword>
<organism evidence="5 6">
    <name type="scientific">Subdoligranulum variabile</name>
    <dbReference type="NCBI Taxonomy" id="214851"/>
    <lineage>
        <taxon>Bacteria</taxon>
        <taxon>Bacillati</taxon>
        <taxon>Bacillota</taxon>
        <taxon>Clostridia</taxon>
        <taxon>Eubacteriales</taxon>
        <taxon>Oscillospiraceae</taxon>
        <taxon>Subdoligranulum</taxon>
    </lineage>
</organism>
<dbReference type="SMART" id="SM00342">
    <property type="entry name" value="HTH_ARAC"/>
    <property type="match status" value="1"/>
</dbReference>
<evidence type="ECO:0000256" key="2">
    <source>
        <dbReference type="ARBA" id="ARBA00023125"/>
    </source>
</evidence>
<dbReference type="InterPro" id="IPR018062">
    <property type="entry name" value="HTH_AraC-typ_CS"/>
</dbReference>
<dbReference type="PANTHER" id="PTHR47893">
    <property type="entry name" value="REGULATORY PROTEIN PCHR"/>
    <property type="match status" value="1"/>
</dbReference>
<sequence length="292" mass="32064">MINTTLPQSNTVPACTALGSGVWLAFRHIAGTSAPAVPPPATGAHLLSVEFCRRGRHALPAGDYCTIAADGHAAVSMTAAGADDYYPGAVYEGLQFWIDPDAQTGSGFLALMGLDVHGIINYFCAGGPYYCPMGDELAALVDELWREFDVSGYASPGELRYAVVRLLYMLLQLPYADQMAWYPRAQVDLVRDAETLMLADLSVRHTARELAVQFGVSESSFKAYCRDVLGDGYLPYFRRKRLEKAADLLAHTDLKVQDIAVQVGYESQSKFAKAFADQFRLTPLEYRRLAEK</sequence>
<evidence type="ECO:0000256" key="3">
    <source>
        <dbReference type="ARBA" id="ARBA00023163"/>
    </source>
</evidence>
<dbReference type="Pfam" id="PF12833">
    <property type="entry name" value="HTH_18"/>
    <property type="match status" value="1"/>
</dbReference>
<evidence type="ECO:0000259" key="4">
    <source>
        <dbReference type="PROSITE" id="PS01124"/>
    </source>
</evidence>
<evidence type="ECO:0000313" key="5">
    <source>
        <dbReference type="EMBL" id="MBS5332432.1"/>
    </source>
</evidence>
<keyword evidence="3" id="KW-0804">Transcription</keyword>
<name>A0A943D9H5_9FIRM</name>
<dbReference type="PRINTS" id="PR00032">
    <property type="entry name" value="HTHARAC"/>
</dbReference>
<dbReference type="InterPro" id="IPR009057">
    <property type="entry name" value="Homeodomain-like_sf"/>
</dbReference>
<dbReference type="Gene3D" id="1.10.10.60">
    <property type="entry name" value="Homeodomain-like"/>
    <property type="match status" value="1"/>
</dbReference>
<gene>
    <name evidence="5" type="ORF">KHY36_07885</name>
</gene>
<protein>
    <submittedName>
        <fullName evidence="5">Helix-turn-helix transcriptional regulator</fullName>
    </submittedName>
</protein>
<dbReference type="AlphaFoldDB" id="A0A943D9H5"/>
<dbReference type="GO" id="GO:0003700">
    <property type="term" value="F:DNA-binding transcription factor activity"/>
    <property type="evidence" value="ECO:0007669"/>
    <property type="project" value="InterPro"/>
</dbReference>
<evidence type="ECO:0000313" key="6">
    <source>
        <dbReference type="Proteomes" id="UP000759273"/>
    </source>
</evidence>
<dbReference type="InterPro" id="IPR020449">
    <property type="entry name" value="Tscrpt_reg_AraC-type_HTH"/>
</dbReference>
<dbReference type="PANTHER" id="PTHR47893:SF1">
    <property type="entry name" value="REGULATORY PROTEIN PCHR"/>
    <property type="match status" value="1"/>
</dbReference>
<dbReference type="PROSITE" id="PS00041">
    <property type="entry name" value="HTH_ARAC_FAMILY_1"/>
    <property type="match status" value="1"/>
</dbReference>
<comment type="caution">
    <text evidence="5">The sequence shown here is derived from an EMBL/GenBank/DDBJ whole genome shotgun (WGS) entry which is preliminary data.</text>
</comment>
<dbReference type="GO" id="GO:0043565">
    <property type="term" value="F:sequence-specific DNA binding"/>
    <property type="evidence" value="ECO:0007669"/>
    <property type="project" value="InterPro"/>
</dbReference>
<dbReference type="SUPFAM" id="SSF46689">
    <property type="entry name" value="Homeodomain-like"/>
    <property type="match status" value="1"/>
</dbReference>
<accession>A0A943D9H5</accession>
<dbReference type="PROSITE" id="PS01124">
    <property type="entry name" value="HTH_ARAC_FAMILY_2"/>
    <property type="match status" value="1"/>
</dbReference>
<keyword evidence="1" id="KW-0805">Transcription regulation</keyword>
<evidence type="ECO:0000256" key="1">
    <source>
        <dbReference type="ARBA" id="ARBA00023015"/>
    </source>
</evidence>
<dbReference type="EMBL" id="JAGZGG010000016">
    <property type="protein sequence ID" value="MBS5332432.1"/>
    <property type="molecule type" value="Genomic_DNA"/>
</dbReference>
<proteinExistence type="predicted"/>
<dbReference type="Proteomes" id="UP000759273">
    <property type="component" value="Unassembled WGS sequence"/>
</dbReference>
<dbReference type="InterPro" id="IPR053142">
    <property type="entry name" value="PchR_regulatory_protein"/>
</dbReference>
<feature type="domain" description="HTH araC/xylS-type" evidence="4">
    <location>
        <begin position="191"/>
        <end position="289"/>
    </location>
</feature>
<reference evidence="5" key="1">
    <citation type="submission" date="2021-02" db="EMBL/GenBank/DDBJ databases">
        <title>Infant gut strain persistence is associated with maternal origin, phylogeny, and functional potential including surface adhesion and iron acquisition.</title>
        <authorList>
            <person name="Lou Y.C."/>
        </authorList>
    </citation>
    <scope>NUCLEOTIDE SEQUENCE</scope>
    <source>
        <strain evidence="5">L3_101_000M1_dasL3_101_000M1_concoct_87</strain>
    </source>
</reference>
<dbReference type="InterPro" id="IPR018060">
    <property type="entry name" value="HTH_AraC"/>
</dbReference>